<organism evidence="4">
    <name type="scientific">marine sediment metagenome</name>
    <dbReference type="NCBI Taxonomy" id="412755"/>
    <lineage>
        <taxon>unclassified sequences</taxon>
        <taxon>metagenomes</taxon>
        <taxon>ecological metagenomes</taxon>
    </lineage>
</organism>
<reference evidence="4" key="1">
    <citation type="journal article" date="2014" name="Front. Microbiol.">
        <title>High frequency of phylogenetically diverse reductive dehalogenase-homologous genes in deep subseafloor sedimentary metagenomes.</title>
        <authorList>
            <person name="Kawai M."/>
            <person name="Futagami T."/>
            <person name="Toyoda A."/>
            <person name="Takaki Y."/>
            <person name="Nishi S."/>
            <person name="Hori S."/>
            <person name="Arai W."/>
            <person name="Tsubouchi T."/>
            <person name="Morono Y."/>
            <person name="Uchiyama I."/>
            <person name="Ito T."/>
            <person name="Fujiyama A."/>
            <person name="Inagaki F."/>
            <person name="Takami H."/>
        </authorList>
    </citation>
    <scope>NUCLEOTIDE SEQUENCE</scope>
    <source>
        <strain evidence="4">Expedition CK06-06</strain>
    </source>
</reference>
<evidence type="ECO:0000256" key="1">
    <source>
        <dbReference type="ARBA" id="ARBA00022679"/>
    </source>
</evidence>
<sequence>MPAKVVAVGDINQDFVMRAERMPRPGETRTADDLNFVPGGKGANQAVVAARLGAEATIIGAVGDDPFGPQLVANLERDGVCTDHVIHVEGVTCGYAFIALAPSGENSILRVMGAALHCTPELVDSAADAIANADVLLVQLGVSCDTVLRAMQIADQGGTAVVFDPAPVCEGLEAM</sequence>
<dbReference type="PANTHER" id="PTHR10584">
    <property type="entry name" value="SUGAR KINASE"/>
    <property type="match status" value="1"/>
</dbReference>
<feature type="non-terminal residue" evidence="4">
    <location>
        <position position="175"/>
    </location>
</feature>
<comment type="caution">
    <text evidence="4">The sequence shown here is derived from an EMBL/GenBank/DDBJ whole genome shotgun (WGS) entry which is preliminary data.</text>
</comment>
<dbReference type="GO" id="GO:0006796">
    <property type="term" value="P:phosphate-containing compound metabolic process"/>
    <property type="evidence" value="ECO:0007669"/>
    <property type="project" value="UniProtKB-ARBA"/>
</dbReference>
<dbReference type="InterPro" id="IPR002139">
    <property type="entry name" value="Ribo/fructo_kinase"/>
</dbReference>
<dbReference type="EMBL" id="BARU01035700">
    <property type="protein sequence ID" value="GAH83453.1"/>
    <property type="molecule type" value="Genomic_DNA"/>
</dbReference>
<dbReference type="InterPro" id="IPR029056">
    <property type="entry name" value="Ribokinase-like"/>
</dbReference>
<gene>
    <name evidence="4" type="ORF">S03H2_55833</name>
</gene>
<evidence type="ECO:0000256" key="2">
    <source>
        <dbReference type="ARBA" id="ARBA00022777"/>
    </source>
</evidence>
<keyword evidence="1" id="KW-0808">Transferase</keyword>
<dbReference type="GO" id="GO:0016301">
    <property type="term" value="F:kinase activity"/>
    <property type="evidence" value="ECO:0007669"/>
    <property type="project" value="UniProtKB-KW"/>
</dbReference>
<dbReference type="Pfam" id="PF00294">
    <property type="entry name" value="PfkB"/>
    <property type="match status" value="1"/>
</dbReference>
<evidence type="ECO:0000259" key="3">
    <source>
        <dbReference type="Pfam" id="PF00294"/>
    </source>
</evidence>
<dbReference type="InterPro" id="IPR011611">
    <property type="entry name" value="PfkB_dom"/>
</dbReference>
<keyword evidence="2" id="KW-0418">Kinase</keyword>
<dbReference type="PRINTS" id="PR00990">
    <property type="entry name" value="RIBOKINASE"/>
</dbReference>
<name>X1KN68_9ZZZZ</name>
<accession>X1KN68</accession>
<feature type="domain" description="Carbohydrate kinase PfkB" evidence="3">
    <location>
        <begin position="3"/>
        <end position="170"/>
    </location>
</feature>
<evidence type="ECO:0000313" key="4">
    <source>
        <dbReference type="EMBL" id="GAH83453.1"/>
    </source>
</evidence>
<dbReference type="SUPFAM" id="SSF53613">
    <property type="entry name" value="Ribokinase-like"/>
    <property type="match status" value="1"/>
</dbReference>
<dbReference type="GO" id="GO:0005829">
    <property type="term" value="C:cytosol"/>
    <property type="evidence" value="ECO:0007669"/>
    <property type="project" value="TreeGrafter"/>
</dbReference>
<protein>
    <recommendedName>
        <fullName evidence="3">Carbohydrate kinase PfkB domain-containing protein</fullName>
    </recommendedName>
</protein>
<dbReference type="PANTHER" id="PTHR10584:SF166">
    <property type="entry name" value="RIBOKINASE"/>
    <property type="match status" value="1"/>
</dbReference>
<dbReference type="Gene3D" id="3.40.1190.20">
    <property type="match status" value="1"/>
</dbReference>
<dbReference type="AlphaFoldDB" id="X1KN68"/>
<proteinExistence type="predicted"/>